<evidence type="ECO:0000256" key="1">
    <source>
        <dbReference type="ARBA" id="ARBA00023015"/>
    </source>
</evidence>
<dbReference type="InterPro" id="IPR050109">
    <property type="entry name" value="HTH-type_TetR-like_transc_reg"/>
</dbReference>
<dbReference type="PANTHER" id="PTHR30055">
    <property type="entry name" value="HTH-TYPE TRANSCRIPTIONAL REGULATOR RUTR"/>
    <property type="match status" value="1"/>
</dbReference>
<dbReference type="Proteomes" id="UP000774570">
    <property type="component" value="Unassembled WGS sequence"/>
</dbReference>
<keyword evidence="7" id="KW-1185">Reference proteome</keyword>
<evidence type="ECO:0000256" key="3">
    <source>
        <dbReference type="ARBA" id="ARBA00023163"/>
    </source>
</evidence>
<evidence type="ECO:0000259" key="5">
    <source>
        <dbReference type="PROSITE" id="PS50977"/>
    </source>
</evidence>
<reference evidence="6 7" key="1">
    <citation type="submission" date="2021-07" db="EMBL/GenBank/DDBJ databases">
        <title>Actinomadura sp. PM05-2 isolated from lichen.</title>
        <authorList>
            <person name="Somphong A."/>
            <person name="Phongsopitanun W."/>
            <person name="Tanasupawat S."/>
            <person name="Peongsungnone V."/>
        </authorList>
    </citation>
    <scope>NUCLEOTIDE SEQUENCE [LARGE SCALE GENOMIC DNA]</scope>
    <source>
        <strain evidence="6 7">PM05-2</strain>
    </source>
</reference>
<dbReference type="InterPro" id="IPR009057">
    <property type="entry name" value="Homeodomain-like_sf"/>
</dbReference>
<comment type="caution">
    <text evidence="6">The sequence shown here is derived from an EMBL/GenBank/DDBJ whole genome shotgun (WGS) entry which is preliminary data.</text>
</comment>
<evidence type="ECO:0000256" key="2">
    <source>
        <dbReference type="ARBA" id="ARBA00023125"/>
    </source>
</evidence>
<dbReference type="Pfam" id="PF00440">
    <property type="entry name" value="TetR_N"/>
    <property type="match status" value="1"/>
</dbReference>
<feature type="DNA-binding region" description="H-T-H motif" evidence="4">
    <location>
        <begin position="25"/>
        <end position="44"/>
    </location>
</feature>
<dbReference type="CDD" id="cd00093">
    <property type="entry name" value="HTH_XRE"/>
    <property type="match status" value="1"/>
</dbReference>
<keyword evidence="3" id="KW-0804">Transcription</keyword>
<proteinExistence type="predicted"/>
<sequence length="181" mass="19211">MADRLDEVLDAAYACLELYGARRTTMDDIARRAGMSRSAVYQYVRNKDDAFRRLAERLHEQALGAAAGAASRPGAAPRERVRGVLAAKLALLPPGGSPHTAELLDERARLFGGICEGFTARLRALLIDIFTTAGLPAPADAADVCLALARGFEAAPGTARLLPQAVEALLEGYSHTEGVPL</sequence>
<dbReference type="EMBL" id="JAIBOA010000013">
    <property type="protein sequence ID" value="MBW8484863.1"/>
    <property type="molecule type" value="Genomic_DNA"/>
</dbReference>
<keyword evidence="2 4" id="KW-0238">DNA-binding</keyword>
<gene>
    <name evidence="6" type="ORF">K1Y72_20945</name>
</gene>
<evidence type="ECO:0000313" key="7">
    <source>
        <dbReference type="Proteomes" id="UP000774570"/>
    </source>
</evidence>
<dbReference type="InterPro" id="IPR001647">
    <property type="entry name" value="HTH_TetR"/>
</dbReference>
<dbReference type="RefSeq" id="WP_220168092.1">
    <property type="nucleotide sequence ID" value="NZ_JAIBOA010000013.1"/>
</dbReference>
<evidence type="ECO:0000256" key="4">
    <source>
        <dbReference type="PROSITE-ProRule" id="PRU00335"/>
    </source>
</evidence>
<dbReference type="PROSITE" id="PS50977">
    <property type="entry name" value="HTH_TETR_2"/>
    <property type="match status" value="1"/>
</dbReference>
<dbReference type="SUPFAM" id="SSF46689">
    <property type="entry name" value="Homeodomain-like"/>
    <property type="match status" value="1"/>
</dbReference>
<organism evidence="6 7">
    <name type="scientific">Actinomadura parmotrematis</name>
    <dbReference type="NCBI Taxonomy" id="2864039"/>
    <lineage>
        <taxon>Bacteria</taxon>
        <taxon>Bacillati</taxon>
        <taxon>Actinomycetota</taxon>
        <taxon>Actinomycetes</taxon>
        <taxon>Streptosporangiales</taxon>
        <taxon>Thermomonosporaceae</taxon>
        <taxon>Actinomadura</taxon>
    </lineage>
</organism>
<feature type="domain" description="HTH tetR-type" evidence="5">
    <location>
        <begin position="2"/>
        <end position="62"/>
    </location>
</feature>
<dbReference type="PANTHER" id="PTHR30055:SF234">
    <property type="entry name" value="HTH-TYPE TRANSCRIPTIONAL REGULATOR BETI"/>
    <property type="match status" value="1"/>
</dbReference>
<accession>A0ABS7FWR8</accession>
<keyword evidence="1" id="KW-0805">Transcription regulation</keyword>
<evidence type="ECO:0000313" key="6">
    <source>
        <dbReference type="EMBL" id="MBW8484863.1"/>
    </source>
</evidence>
<dbReference type="InterPro" id="IPR001387">
    <property type="entry name" value="Cro/C1-type_HTH"/>
</dbReference>
<name>A0ABS7FWR8_9ACTN</name>
<protein>
    <submittedName>
        <fullName evidence="6">TetR/AcrR family transcriptional regulator</fullName>
    </submittedName>
</protein>
<dbReference type="Gene3D" id="1.10.357.10">
    <property type="entry name" value="Tetracycline Repressor, domain 2"/>
    <property type="match status" value="1"/>
</dbReference>